<dbReference type="GO" id="GO:0009451">
    <property type="term" value="P:RNA modification"/>
    <property type="evidence" value="ECO:0007669"/>
    <property type="project" value="InterPro"/>
</dbReference>
<evidence type="ECO:0000313" key="7">
    <source>
        <dbReference type="EMBL" id="KAF9680899.1"/>
    </source>
</evidence>
<dbReference type="Pfam" id="PF20431">
    <property type="entry name" value="E_motif"/>
    <property type="match status" value="1"/>
</dbReference>
<organism evidence="7 8">
    <name type="scientific">Salix dunnii</name>
    <dbReference type="NCBI Taxonomy" id="1413687"/>
    <lineage>
        <taxon>Eukaryota</taxon>
        <taxon>Viridiplantae</taxon>
        <taxon>Streptophyta</taxon>
        <taxon>Embryophyta</taxon>
        <taxon>Tracheophyta</taxon>
        <taxon>Spermatophyta</taxon>
        <taxon>Magnoliopsida</taxon>
        <taxon>eudicotyledons</taxon>
        <taxon>Gunneridae</taxon>
        <taxon>Pentapetalae</taxon>
        <taxon>rosids</taxon>
        <taxon>fabids</taxon>
        <taxon>Malpighiales</taxon>
        <taxon>Salicaceae</taxon>
        <taxon>Saliceae</taxon>
        <taxon>Salix</taxon>
    </lineage>
</organism>
<dbReference type="Pfam" id="PF01535">
    <property type="entry name" value="PPR"/>
    <property type="match status" value="3"/>
</dbReference>
<comment type="similarity">
    <text evidence="2">Belongs to the PPR family. PCMP-E subfamily.</text>
</comment>
<feature type="repeat" description="PPR" evidence="4">
    <location>
        <begin position="260"/>
        <end position="290"/>
    </location>
</feature>
<feature type="region of interest" description="Disordered" evidence="5">
    <location>
        <begin position="629"/>
        <end position="650"/>
    </location>
</feature>
<dbReference type="InterPro" id="IPR046848">
    <property type="entry name" value="E_motif"/>
</dbReference>
<dbReference type="FunFam" id="1.25.40.10:FF:000196">
    <property type="entry name" value="Pentatricopeptide repeat-containing protein At4g14850"/>
    <property type="match status" value="1"/>
</dbReference>
<dbReference type="FunFam" id="1.25.40.10:FF:000797">
    <property type="entry name" value="Pentatricopeptide repeat-containing protein chloroplastic"/>
    <property type="match status" value="1"/>
</dbReference>
<dbReference type="GO" id="GO:0003723">
    <property type="term" value="F:RNA binding"/>
    <property type="evidence" value="ECO:0007669"/>
    <property type="project" value="InterPro"/>
</dbReference>
<dbReference type="AlphaFoldDB" id="A0A835MXT5"/>
<dbReference type="Proteomes" id="UP000657918">
    <property type="component" value="Unassembled WGS sequence"/>
</dbReference>
<dbReference type="Gene3D" id="3.30.40.10">
    <property type="entry name" value="Zinc/RING finger domain, C3HC4 (zinc finger)"/>
    <property type="match status" value="1"/>
</dbReference>
<gene>
    <name evidence="7" type="ORF">SADUNF_Sadunf06G0169700</name>
</gene>
<dbReference type="InterPro" id="IPR011990">
    <property type="entry name" value="TPR-like_helical_dom_sf"/>
</dbReference>
<dbReference type="InterPro" id="IPR046960">
    <property type="entry name" value="PPR_At4g14850-like_plant"/>
</dbReference>
<proteinExistence type="inferred from homology"/>
<dbReference type="InterPro" id="IPR013083">
    <property type="entry name" value="Znf_RING/FYVE/PHD"/>
</dbReference>
<dbReference type="PROSITE" id="PS51375">
    <property type="entry name" value="PPR"/>
    <property type="match status" value="7"/>
</dbReference>
<dbReference type="SMART" id="SM00184">
    <property type="entry name" value="RING"/>
    <property type="match status" value="1"/>
</dbReference>
<name>A0A835MXT5_9ROSI</name>
<evidence type="ECO:0000313" key="8">
    <source>
        <dbReference type="Proteomes" id="UP000657918"/>
    </source>
</evidence>
<evidence type="ECO:0000259" key="6">
    <source>
        <dbReference type="PROSITE" id="PS50089"/>
    </source>
</evidence>
<keyword evidence="8" id="KW-1185">Reference proteome</keyword>
<feature type="repeat" description="PPR" evidence="4">
    <location>
        <begin position="189"/>
        <end position="219"/>
    </location>
</feature>
<evidence type="ECO:0000256" key="5">
    <source>
        <dbReference type="SAM" id="MobiDB-lite"/>
    </source>
</evidence>
<keyword evidence="3" id="KW-0479">Metal-binding</keyword>
<dbReference type="PANTHER" id="PTHR47926">
    <property type="entry name" value="PENTATRICOPEPTIDE REPEAT-CONTAINING PROTEIN"/>
    <property type="match status" value="1"/>
</dbReference>
<feature type="domain" description="RING-type" evidence="6">
    <location>
        <begin position="867"/>
        <end position="908"/>
    </location>
</feature>
<dbReference type="OrthoDB" id="185373at2759"/>
<dbReference type="InterPro" id="IPR002885">
    <property type="entry name" value="PPR_rpt"/>
</dbReference>
<dbReference type="InterPro" id="IPR001841">
    <property type="entry name" value="Znf_RING"/>
</dbReference>
<dbReference type="PROSITE" id="PS50089">
    <property type="entry name" value="ZF_RING_2"/>
    <property type="match status" value="1"/>
</dbReference>
<feature type="repeat" description="PPR" evidence="4">
    <location>
        <begin position="423"/>
        <end position="457"/>
    </location>
</feature>
<evidence type="ECO:0000256" key="2">
    <source>
        <dbReference type="ARBA" id="ARBA00061659"/>
    </source>
</evidence>
<reference evidence="7 8" key="1">
    <citation type="submission" date="2020-10" db="EMBL/GenBank/DDBJ databases">
        <title>Plant Genome Project.</title>
        <authorList>
            <person name="Zhang R.-G."/>
        </authorList>
    </citation>
    <scope>NUCLEOTIDE SEQUENCE [LARGE SCALE GENOMIC DNA]</scope>
    <source>
        <strain evidence="7">FAFU-HL-1</strain>
        <tissue evidence="7">Leaf</tissue>
    </source>
</reference>
<comment type="caution">
    <text evidence="7">The sequence shown here is derived from an EMBL/GenBank/DDBJ whole genome shotgun (WGS) entry which is preliminary data.</text>
</comment>
<evidence type="ECO:0000256" key="3">
    <source>
        <dbReference type="PROSITE-ProRule" id="PRU00175"/>
    </source>
</evidence>
<dbReference type="GO" id="GO:0005737">
    <property type="term" value="C:cytoplasm"/>
    <property type="evidence" value="ECO:0007669"/>
    <property type="project" value="UniProtKB-ARBA"/>
</dbReference>
<keyword evidence="3" id="KW-0863">Zinc-finger</keyword>
<feature type="repeat" description="PPR" evidence="4">
    <location>
        <begin position="560"/>
        <end position="594"/>
    </location>
</feature>
<dbReference type="PANTHER" id="PTHR47926:SF472">
    <property type="entry name" value="REPEAT (PPR) SUPERFAMILY PROTEIN, PUTATIVE-RELATED"/>
    <property type="match status" value="1"/>
</dbReference>
<dbReference type="EMBL" id="JADGMS010000006">
    <property type="protein sequence ID" value="KAF9680899.1"/>
    <property type="molecule type" value="Genomic_DNA"/>
</dbReference>
<dbReference type="SUPFAM" id="SSF57850">
    <property type="entry name" value="RING/U-box"/>
    <property type="match status" value="1"/>
</dbReference>
<evidence type="ECO:0000256" key="4">
    <source>
        <dbReference type="PROSITE-ProRule" id="PRU00708"/>
    </source>
</evidence>
<dbReference type="SUPFAM" id="SSF48452">
    <property type="entry name" value="TPR-like"/>
    <property type="match status" value="1"/>
</dbReference>
<evidence type="ECO:0000256" key="1">
    <source>
        <dbReference type="ARBA" id="ARBA00022737"/>
    </source>
</evidence>
<feature type="repeat" description="PPR" evidence="4">
    <location>
        <begin position="322"/>
        <end position="356"/>
    </location>
</feature>
<feature type="repeat" description="PPR" evidence="4">
    <location>
        <begin position="458"/>
        <end position="493"/>
    </location>
</feature>
<accession>A0A835MXT5</accession>
<dbReference type="CDD" id="cd16454">
    <property type="entry name" value="RING-H2_PA-TM-RING"/>
    <property type="match status" value="1"/>
</dbReference>
<dbReference type="FunFam" id="1.25.40.10:FF:001537">
    <property type="entry name" value="Pentatricopeptide repeat-containing protein At2g37310"/>
    <property type="match status" value="1"/>
</dbReference>
<protein>
    <recommendedName>
        <fullName evidence="6">RING-type domain-containing protein</fullName>
    </recommendedName>
</protein>
<dbReference type="Pfam" id="PF13041">
    <property type="entry name" value="PPR_2"/>
    <property type="match status" value="3"/>
</dbReference>
<keyword evidence="3" id="KW-0862">Zinc</keyword>
<dbReference type="FunFam" id="1.25.40.10:FF:001225">
    <property type="entry name" value="Pentatricopeptide repeat-containing protein"/>
    <property type="match status" value="1"/>
</dbReference>
<dbReference type="NCBIfam" id="TIGR00756">
    <property type="entry name" value="PPR"/>
    <property type="match status" value="7"/>
</dbReference>
<sequence length="940" mass="104949">MWCNKISNTFTNGQHDYLLYGRLFKYFTDNRLPLQAKQLHARLLLSPSTLDNYLGARLINLYSKTKNIDHARHVFYQIPHKNTFSYNALLIAYTMNNYHKEAINLFSSLLFSSSGDLQPNNYSITCLLKSLSSLLMVTDVRMGKEIHCFVLRRGFVEDVFVENALISFYSKCLGVGYARKLFNIMRERDVVTWNSMIAGYAQAGFFKECKELYREMVALPGSKPNAVTVLSILQACMQSQDLVLGMEVHRFVVDNKVELDVLVCNALIGLYAKCGSLDYAKELFDEMSEKDEVTYGAIISGYMAHGVVDKGMELFKEMKSRALSTWNAVISGLVQNNRHEGAVDLVREMQGLGFKPNAVTLSSVLPTLSYFSNLKGGKEIHGYAVKNGYDRNIYVATAIIDTYAKLGFLFGARHVFDQSKERSLIIWTAIISAYAAHGDANSALTFFDEMLSNEIQPDHVTFTAVLTACAHCGMVDKAWEIFDSMSNKYGVQPSGEHYACMVGVLSRAGRLSQASEFISAMPIEPNAKVWGALLHGASLCVDVELGKFACDHLFEIEPGNTGNYAIMANLYSRAGKWKEADEVRERMIRCGLKKIPGSSWIETRRSLGGSREGGCLWLNTELTELNRIGRTSSHRNHPVQTDARSSSGKKDSHAQECWLLASRQAHDPIMEEEIIIMAALSTLASPKLTDLTGSTLSLTLHHHSRLSSLLCSPSLFSLALHHLHSLSLTRKTLLIAKHLLSSLDHLTRHFHPPHPATAITRRDLDAALLLVFLCDVHQENPEILNKPHTEWREALRKHCSKTVLRQSSVGVHYGGVLLPYVEMVIRCWRFVGVMAGRAVKGGREVAAAPAAVVALPAVEVRGGGDWCAICREKMSEGRDVCELPCEHLFHWMCILPWLKKTNTCPCCRFQLPTEDVFCEIERLWSVLTEIGNGALGGEGK</sequence>
<keyword evidence="1" id="KW-0677">Repeat</keyword>
<dbReference type="Pfam" id="PF13639">
    <property type="entry name" value="zf-RING_2"/>
    <property type="match status" value="1"/>
</dbReference>
<feature type="repeat" description="PPR" evidence="4">
    <location>
        <begin position="291"/>
        <end position="321"/>
    </location>
</feature>
<dbReference type="GO" id="GO:0008270">
    <property type="term" value="F:zinc ion binding"/>
    <property type="evidence" value="ECO:0007669"/>
    <property type="project" value="UniProtKB-KW"/>
</dbReference>
<dbReference type="Gene3D" id="1.25.40.10">
    <property type="entry name" value="Tetratricopeptide repeat domain"/>
    <property type="match status" value="5"/>
</dbReference>